<comment type="caution">
    <text evidence="2">The sequence shown here is derived from an EMBL/GenBank/DDBJ whole genome shotgun (WGS) entry which is preliminary data.</text>
</comment>
<evidence type="ECO:0000313" key="3">
    <source>
        <dbReference type="Proteomes" id="UP000597338"/>
    </source>
</evidence>
<evidence type="ECO:0000313" key="2">
    <source>
        <dbReference type="EMBL" id="GGC14214.1"/>
    </source>
</evidence>
<dbReference type="InterPro" id="IPR014922">
    <property type="entry name" value="YdhG-like"/>
</dbReference>
<dbReference type="InterPro" id="IPR016786">
    <property type="entry name" value="YdeI_bac"/>
</dbReference>
<gene>
    <name evidence="2" type="primary">ydeI</name>
    <name evidence="2" type="ORF">GCM10011386_02360</name>
</gene>
<dbReference type="RefSeq" id="WP_188746559.1">
    <property type="nucleotide sequence ID" value="NZ_BMIK01000001.1"/>
</dbReference>
<dbReference type="Pfam" id="PF13376">
    <property type="entry name" value="OmdA"/>
    <property type="match status" value="1"/>
</dbReference>
<protein>
    <recommendedName>
        <fullName evidence="1">YdhG-like domain-containing protein</fullName>
    </recommendedName>
</protein>
<dbReference type="EMBL" id="BMIK01000001">
    <property type="protein sequence ID" value="GGC14214.1"/>
    <property type="molecule type" value="Genomic_DNA"/>
</dbReference>
<keyword evidence="3" id="KW-1185">Reference proteome</keyword>
<reference evidence="3" key="1">
    <citation type="journal article" date="2019" name="Int. J. Syst. Evol. Microbiol.">
        <title>The Global Catalogue of Microorganisms (GCM) 10K type strain sequencing project: providing services to taxonomists for standard genome sequencing and annotation.</title>
        <authorList>
            <consortium name="The Broad Institute Genomics Platform"/>
            <consortium name="The Broad Institute Genome Sequencing Center for Infectious Disease"/>
            <person name="Wu L."/>
            <person name="Ma J."/>
        </authorList>
    </citation>
    <scope>NUCLEOTIDE SEQUENCE [LARGE SCALE GENOMIC DNA]</scope>
    <source>
        <strain evidence="3">CGMCC 1.15342</strain>
    </source>
</reference>
<feature type="domain" description="YdhG-like" evidence="1">
    <location>
        <begin position="17"/>
        <end position="114"/>
    </location>
</feature>
<proteinExistence type="predicted"/>
<dbReference type="Proteomes" id="UP000597338">
    <property type="component" value="Unassembled WGS sequence"/>
</dbReference>
<dbReference type="Pfam" id="PF08818">
    <property type="entry name" value="DUF1801"/>
    <property type="match status" value="1"/>
</dbReference>
<sequence>MTTNPKVDWFFNEDSKWKREYAALRRIILDCGLTEELKWGQPCYTFHRKNIVLIHGFKEYCALLFFKGALLKDDHGILIQQTENVQAARQIRFTTVKEITALEQTLKAYVHQAVEVEKAGLKVPLKKTEDFTIPEELQQKLEEFPALKTAFKALTPGRQRAYIFYFSQAKQSKTRESRIEKYIPKILEGKGLMD</sequence>
<name>A0ABQ1KXZ3_9SPHI</name>
<organism evidence="2 3">
    <name type="scientific">Parapedobacter defluvii</name>
    <dbReference type="NCBI Taxonomy" id="2045106"/>
    <lineage>
        <taxon>Bacteria</taxon>
        <taxon>Pseudomonadati</taxon>
        <taxon>Bacteroidota</taxon>
        <taxon>Sphingobacteriia</taxon>
        <taxon>Sphingobacteriales</taxon>
        <taxon>Sphingobacteriaceae</taxon>
        <taxon>Parapedobacter</taxon>
    </lineage>
</organism>
<dbReference type="Gene3D" id="3.90.1150.200">
    <property type="match status" value="1"/>
</dbReference>
<accession>A0ABQ1KXZ3</accession>
<dbReference type="SUPFAM" id="SSF159888">
    <property type="entry name" value="YdhG-like"/>
    <property type="match status" value="1"/>
</dbReference>
<evidence type="ECO:0000259" key="1">
    <source>
        <dbReference type="Pfam" id="PF08818"/>
    </source>
</evidence>
<dbReference type="PIRSF" id="PIRSF021308">
    <property type="entry name" value="UCP021308"/>
    <property type="match status" value="1"/>
</dbReference>